<feature type="domain" description="Tail spike" evidence="1">
    <location>
        <begin position="97"/>
        <end position="153"/>
    </location>
</feature>
<comment type="caution">
    <text evidence="2">The sequence shown here is derived from an EMBL/GenBank/DDBJ whole genome shotgun (WGS) entry which is preliminary data.</text>
</comment>
<proteinExistence type="predicted"/>
<dbReference type="EMBL" id="MBEW02000055">
    <property type="protein sequence ID" value="RDY20352.1"/>
    <property type="molecule type" value="Genomic_DNA"/>
</dbReference>
<name>A0A371IIP7_9FIRM</name>
<gene>
    <name evidence="2" type="ORF">BBG48_010570</name>
</gene>
<keyword evidence="3" id="KW-1185">Reference proteome</keyword>
<evidence type="ECO:0000259" key="1">
    <source>
        <dbReference type="Pfam" id="PF06605"/>
    </source>
</evidence>
<organism evidence="2 3">
    <name type="scientific">Criibacterium bergeronii</name>
    <dbReference type="NCBI Taxonomy" id="1871336"/>
    <lineage>
        <taxon>Bacteria</taxon>
        <taxon>Bacillati</taxon>
        <taxon>Bacillota</taxon>
        <taxon>Clostridia</taxon>
        <taxon>Peptostreptococcales</taxon>
        <taxon>Filifactoraceae</taxon>
        <taxon>Criibacterium</taxon>
    </lineage>
</organism>
<sequence length="395" mass="44418">MLSEAIYKCLEGTSFNPVIQVTNNKQKSLNYGEMTRREALIKLAKDYDVWVDFDNFNVIVKDSFEDKGAVFKYAHNLKNITKITNDDGVGYKIEIVEEPQINLGDIITVVDETINVDVKLKVLSIEYNPFNRFESVIEVGTLEKSFSEDIVNMYVDAKNVVIPPPEKVVYQQITQVFKQEVIKAEVIHAVNSWIEELEVNYLRTNFDGRRGKLGKYWNFIYIHDMKQEFITAELSDIERVNLTTVSGKTIYWTAIGSNEDAYKYFTLQPPNIPDGAVAIFNGVERPVYVADFYVTVPKIVNQYTKMIIDFEDLEGNLQGVPVITLGTGTGAGDGGKAKIYKGKTGLVFEYTTSDGKLKKVVKLDDTANNLRNVGVYDSLPDAGVVGEGDVVFVRG</sequence>
<evidence type="ECO:0000313" key="3">
    <source>
        <dbReference type="Proteomes" id="UP000093352"/>
    </source>
</evidence>
<dbReference type="Pfam" id="PF06605">
    <property type="entry name" value="Prophage_tail"/>
    <property type="match status" value="1"/>
</dbReference>
<dbReference type="Proteomes" id="UP000093352">
    <property type="component" value="Unassembled WGS sequence"/>
</dbReference>
<protein>
    <recommendedName>
        <fullName evidence="1">Tail spike domain-containing protein</fullName>
    </recommendedName>
</protein>
<dbReference type="AlphaFoldDB" id="A0A371IIP7"/>
<evidence type="ECO:0000313" key="2">
    <source>
        <dbReference type="EMBL" id="RDY20352.1"/>
    </source>
</evidence>
<reference evidence="2 3" key="1">
    <citation type="journal article" date="2016" name="Genome Announc.">
        <title>Draft Genome Sequence of Criibacterium bergeronii gen. nov., sp. nov., Strain CCRI-22567T, Isolated from a Vaginal Sample from a Woman with Bacterial Vaginosis.</title>
        <authorList>
            <person name="Maheux A.F."/>
            <person name="Berube E."/>
            <person name="Boudreau D.K."/>
            <person name="Raymond F."/>
            <person name="Corbeil J."/>
            <person name="Roy P.H."/>
            <person name="Boissinot M."/>
            <person name="Omar R.F."/>
        </authorList>
    </citation>
    <scope>NUCLEOTIDE SEQUENCE [LARGE SCALE GENOMIC DNA]</scope>
    <source>
        <strain evidence="2 3">CCRI-22567</strain>
    </source>
</reference>
<accession>A0A371IIP7</accession>
<dbReference type="InterPro" id="IPR010572">
    <property type="entry name" value="Tail_dom"/>
</dbReference>
<dbReference type="STRING" id="1871336.BBG48_05310"/>